<dbReference type="InterPro" id="IPR012944">
    <property type="entry name" value="SusD_RagB_dom"/>
</dbReference>
<evidence type="ECO:0000256" key="5">
    <source>
        <dbReference type="ARBA" id="ARBA00023237"/>
    </source>
</evidence>
<evidence type="ECO:0000313" key="9">
    <source>
        <dbReference type="Proteomes" id="UP000291117"/>
    </source>
</evidence>
<feature type="domain" description="RagB/SusD" evidence="6">
    <location>
        <begin position="356"/>
        <end position="479"/>
    </location>
</feature>
<dbReference type="Pfam" id="PF07980">
    <property type="entry name" value="SusD_RagB"/>
    <property type="match status" value="1"/>
</dbReference>
<sequence length="479" mass="53256">MIIKRNINTYGCLIALMVLFCFSCKKMITVPDPVNTITTSKVFATDDQANSAMVGVYSQMINLGLGGGNLYSGFACGSSTMYGGSSSDEFVSYSPGPNPTSLVKVESHPLWTTTYKAIYGANDVIEGIAASTAATLKGPTRIRLTAEAKFIRAFSYFYLVNFFGDVPLVLTVDFNQTARMKRTPKAEVYAQMVKDLEDARSGLGLDFSSSKTSDRIRPNKWAATALLARVYLFIGDYQNAAAMASEVIGQSNLFQLKEDLNEVFLKNSTEAIWQLQQSDPTGTGTGTTTPEGYGFLPNFSIIGIGSFLFSDELIQDFENNDKRKIDWTLRLIKDGKMLYSPYKYKKGVNNIYDPLTEYYMVLRLAEQYLIRAEARALGAAGLGLAIDDLNVIRHRAGLDDLPATLSKAEVIAAIEKERRTELFAEWGHRWFDLKRTGRAHDVLSVLQRKQPWLGDEQFLYPIPDAEIRANNNLSQNPGY</sequence>
<evidence type="ECO:0000256" key="4">
    <source>
        <dbReference type="ARBA" id="ARBA00023136"/>
    </source>
</evidence>
<dbReference type="EMBL" id="SJSM01000033">
    <property type="protein sequence ID" value="TCC84484.1"/>
    <property type="molecule type" value="Genomic_DNA"/>
</dbReference>
<reference evidence="8 9" key="1">
    <citation type="submission" date="2019-02" db="EMBL/GenBank/DDBJ databases">
        <title>Pedobacter sp. RP-3-8 sp. nov., isolated from Arctic soil.</title>
        <authorList>
            <person name="Dahal R.H."/>
        </authorList>
    </citation>
    <scope>NUCLEOTIDE SEQUENCE [LARGE SCALE GENOMIC DNA]</scope>
    <source>
        <strain evidence="8 9">RP-3-8</strain>
    </source>
</reference>
<accession>A0A4R0MF91</accession>
<dbReference type="GO" id="GO:0009279">
    <property type="term" value="C:cell outer membrane"/>
    <property type="evidence" value="ECO:0007669"/>
    <property type="project" value="UniProtKB-SubCell"/>
</dbReference>
<comment type="caution">
    <text evidence="8">The sequence shown here is derived from an EMBL/GenBank/DDBJ whole genome shotgun (WGS) entry which is preliminary data.</text>
</comment>
<keyword evidence="5" id="KW-0998">Cell outer membrane</keyword>
<dbReference type="InterPro" id="IPR033985">
    <property type="entry name" value="SusD-like_N"/>
</dbReference>
<keyword evidence="3" id="KW-0732">Signal</keyword>
<proteinExistence type="inferred from homology"/>
<dbReference type="RefSeq" id="WP_131612647.1">
    <property type="nucleotide sequence ID" value="NZ_SJSM01000033.1"/>
</dbReference>
<dbReference type="CDD" id="cd08977">
    <property type="entry name" value="SusD"/>
    <property type="match status" value="1"/>
</dbReference>
<comment type="subcellular location">
    <subcellularLocation>
        <location evidence="1">Cell outer membrane</location>
    </subcellularLocation>
</comment>
<dbReference type="Gene3D" id="1.25.40.390">
    <property type="match status" value="1"/>
</dbReference>
<dbReference type="SUPFAM" id="SSF48452">
    <property type="entry name" value="TPR-like"/>
    <property type="match status" value="1"/>
</dbReference>
<dbReference type="AlphaFoldDB" id="A0A4R0MF91"/>
<evidence type="ECO:0000256" key="3">
    <source>
        <dbReference type="ARBA" id="ARBA00022729"/>
    </source>
</evidence>
<dbReference type="InterPro" id="IPR011990">
    <property type="entry name" value="TPR-like_helical_dom_sf"/>
</dbReference>
<feature type="domain" description="SusD-like N-terminal" evidence="7">
    <location>
        <begin position="107"/>
        <end position="232"/>
    </location>
</feature>
<keyword evidence="4" id="KW-0472">Membrane</keyword>
<gene>
    <name evidence="8" type="ORF">EZ444_25330</name>
</gene>
<protein>
    <submittedName>
        <fullName evidence="8">RagB/SusD family nutrient uptake outer membrane protein</fullName>
    </submittedName>
</protein>
<organism evidence="8 9">
    <name type="scientific">Pedobacter hiemivivus</name>
    <dbReference type="NCBI Taxonomy" id="2530454"/>
    <lineage>
        <taxon>Bacteria</taxon>
        <taxon>Pseudomonadati</taxon>
        <taxon>Bacteroidota</taxon>
        <taxon>Sphingobacteriia</taxon>
        <taxon>Sphingobacteriales</taxon>
        <taxon>Sphingobacteriaceae</taxon>
        <taxon>Pedobacter</taxon>
    </lineage>
</organism>
<keyword evidence="9" id="KW-1185">Reference proteome</keyword>
<dbReference type="Proteomes" id="UP000291117">
    <property type="component" value="Unassembled WGS sequence"/>
</dbReference>
<evidence type="ECO:0000256" key="1">
    <source>
        <dbReference type="ARBA" id="ARBA00004442"/>
    </source>
</evidence>
<evidence type="ECO:0000259" key="6">
    <source>
        <dbReference type="Pfam" id="PF07980"/>
    </source>
</evidence>
<evidence type="ECO:0000256" key="2">
    <source>
        <dbReference type="ARBA" id="ARBA00006275"/>
    </source>
</evidence>
<evidence type="ECO:0000313" key="8">
    <source>
        <dbReference type="EMBL" id="TCC84484.1"/>
    </source>
</evidence>
<comment type="similarity">
    <text evidence="2">Belongs to the SusD family.</text>
</comment>
<name>A0A4R0MF91_9SPHI</name>
<dbReference type="OrthoDB" id="621570at2"/>
<evidence type="ECO:0000259" key="7">
    <source>
        <dbReference type="Pfam" id="PF14322"/>
    </source>
</evidence>
<dbReference type="Pfam" id="PF14322">
    <property type="entry name" value="SusD-like_3"/>
    <property type="match status" value="1"/>
</dbReference>